<dbReference type="EMBL" id="JAQMLS010000002">
    <property type="protein sequence ID" value="MDB8741384.1"/>
    <property type="molecule type" value="Genomic_DNA"/>
</dbReference>
<reference evidence="2" key="1">
    <citation type="submission" date="2023-01" db="EMBL/GenBank/DDBJ databases">
        <title>Human gut microbiome strain richness.</title>
        <authorList>
            <person name="Chen-Liaw A."/>
        </authorList>
    </citation>
    <scope>NUCLEOTIDE SEQUENCE</scope>
    <source>
        <strain evidence="2">D59st1_B8_D59t2_181005</strain>
    </source>
</reference>
<dbReference type="AlphaFoldDB" id="A0AAW6DUD8"/>
<accession>A0AAW6DUD8</accession>
<evidence type="ECO:0000313" key="3">
    <source>
        <dbReference type="Proteomes" id="UP001211421"/>
    </source>
</evidence>
<keyword evidence="1" id="KW-1133">Transmembrane helix</keyword>
<keyword evidence="1" id="KW-0812">Transmembrane</keyword>
<proteinExistence type="predicted"/>
<evidence type="ECO:0000313" key="2">
    <source>
        <dbReference type="EMBL" id="MDB8741384.1"/>
    </source>
</evidence>
<comment type="caution">
    <text evidence="2">The sequence shown here is derived from an EMBL/GenBank/DDBJ whole genome shotgun (WGS) entry which is preliminary data.</text>
</comment>
<name>A0AAW6DUD8_9FIRM</name>
<dbReference type="RefSeq" id="WP_181979662.1">
    <property type="nucleotide sequence ID" value="NZ_DAWBBB010000001.1"/>
</dbReference>
<gene>
    <name evidence="2" type="ORF">PNV70_04785</name>
</gene>
<sequence>MKKHPQPAKVWAIMIIDSDVIICYYIKVLKRMKWYFDDTRKEVNNEKIYF</sequence>
<dbReference type="Proteomes" id="UP001211421">
    <property type="component" value="Unassembled WGS sequence"/>
</dbReference>
<protein>
    <submittedName>
        <fullName evidence="2">Uncharacterized protein</fullName>
    </submittedName>
</protein>
<keyword evidence="1" id="KW-0472">Membrane</keyword>
<organism evidence="2 3">
    <name type="scientific">Ruminococcus bicirculans</name>
    <name type="common">ex Wegman et al. 2014</name>
    <dbReference type="NCBI Taxonomy" id="1160721"/>
    <lineage>
        <taxon>Bacteria</taxon>
        <taxon>Bacillati</taxon>
        <taxon>Bacillota</taxon>
        <taxon>Clostridia</taxon>
        <taxon>Eubacteriales</taxon>
        <taxon>Oscillospiraceae</taxon>
        <taxon>Ruminococcus</taxon>
    </lineage>
</organism>
<feature type="transmembrane region" description="Helical" evidence="1">
    <location>
        <begin position="6"/>
        <end position="26"/>
    </location>
</feature>
<evidence type="ECO:0000256" key="1">
    <source>
        <dbReference type="SAM" id="Phobius"/>
    </source>
</evidence>